<reference evidence="2 3" key="1">
    <citation type="submission" date="2017-05" db="EMBL/GenBank/DDBJ databases">
        <authorList>
            <person name="Varghese N."/>
            <person name="Submissions S."/>
        </authorList>
    </citation>
    <scope>NUCLEOTIDE SEQUENCE [LARGE SCALE GENOMIC DNA]</scope>
    <source>
        <strain evidence="2 3">DSM 45474</strain>
    </source>
</reference>
<dbReference type="GO" id="GO:0003677">
    <property type="term" value="F:DNA binding"/>
    <property type="evidence" value="ECO:0007669"/>
    <property type="project" value="UniProtKB-KW"/>
</dbReference>
<proteinExistence type="predicted"/>
<dbReference type="PANTHER" id="PTHR33169">
    <property type="entry name" value="PADR-FAMILY TRANSCRIPTIONAL REGULATOR"/>
    <property type="match status" value="1"/>
</dbReference>
<evidence type="ECO:0000313" key="3">
    <source>
        <dbReference type="Proteomes" id="UP000315636"/>
    </source>
</evidence>
<keyword evidence="3" id="KW-1185">Reference proteome</keyword>
<dbReference type="Gene3D" id="1.10.10.10">
    <property type="entry name" value="Winged helix-like DNA-binding domain superfamily/Winged helix DNA-binding domain"/>
    <property type="match status" value="1"/>
</dbReference>
<evidence type="ECO:0000259" key="1">
    <source>
        <dbReference type="Pfam" id="PF03551"/>
    </source>
</evidence>
<dbReference type="AlphaFoldDB" id="A0A521BGS5"/>
<dbReference type="Proteomes" id="UP000315636">
    <property type="component" value="Unassembled WGS sequence"/>
</dbReference>
<gene>
    <name evidence="2" type="ORF">SAMN06264849_10263</name>
</gene>
<dbReference type="InterPro" id="IPR005149">
    <property type="entry name" value="Tscrpt_reg_PadR_N"/>
</dbReference>
<organism evidence="2 3">
    <name type="scientific">Melghirimyces algeriensis</name>
    <dbReference type="NCBI Taxonomy" id="910412"/>
    <lineage>
        <taxon>Bacteria</taxon>
        <taxon>Bacillati</taxon>
        <taxon>Bacillota</taxon>
        <taxon>Bacilli</taxon>
        <taxon>Bacillales</taxon>
        <taxon>Thermoactinomycetaceae</taxon>
        <taxon>Melghirimyces</taxon>
    </lineage>
</organism>
<dbReference type="InterPro" id="IPR036388">
    <property type="entry name" value="WH-like_DNA-bd_sf"/>
</dbReference>
<protein>
    <submittedName>
        <fullName evidence="2">DNA-binding transcriptional regulator, PadR family</fullName>
    </submittedName>
</protein>
<evidence type="ECO:0000313" key="2">
    <source>
        <dbReference type="EMBL" id="SMO45920.1"/>
    </source>
</evidence>
<dbReference type="Pfam" id="PF03551">
    <property type="entry name" value="PadR"/>
    <property type="match status" value="1"/>
</dbReference>
<dbReference type="EMBL" id="FXTI01000002">
    <property type="protein sequence ID" value="SMO45920.1"/>
    <property type="molecule type" value="Genomic_DNA"/>
</dbReference>
<dbReference type="RefSeq" id="WP_246064830.1">
    <property type="nucleotide sequence ID" value="NZ_FXTI01000002.1"/>
</dbReference>
<dbReference type="SUPFAM" id="SSF46785">
    <property type="entry name" value="Winged helix' DNA-binding domain"/>
    <property type="match status" value="1"/>
</dbReference>
<dbReference type="InterPro" id="IPR052509">
    <property type="entry name" value="Metal_resp_DNA-bind_regulator"/>
</dbReference>
<name>A0A521BGS5_9BACL</name>
<accession>A0A521BGS5</accession>
<keyword evidence="2" id="KW-0238">DNA-binding</keyword>
<dbReference type="InterPro" id="IPR036390">
    <property type="entry name" value="WH_DNA-bd_sf"/>
</dbReference>
<sequence>MKLKFKSGRHAPSFVLLMLAEEPAYGGLLLEKFEKRVPYNRMDSAATYRVLKELEKCGAIESYWDTPLSGRPKKWYRITAYGWDLLEEFKEDIYQSLRGLEFFLEMYRDIKKERREP</sequence>
<feature type="domain" description="Transcription regulator PadR N-terminal" evidence="1">
    <location>
        <begin position="15"/>
        <end position="87"/>
    </location>
</feature>
<dbReference type="PANTHER" id="PTHR33169:SF14">
    <property type="entry name" value="TRANSCRIPTIONAL REGULATOR RV3488"/>
    <property type="match status" value="1"/>
</dbReference>